<reference evidence="1" key="1">
    <citation type="submission" date="2018-06" db="EMBL/GenBank/DDBJ databases">
        <authorList>
            <person name="Zhirakovskaya E."/>
        </authorList>
    </citation>
    <scope>NUCLEOTIDE SEQUENCE</scope>
</reference>
<sequence length="45" mass="5496">MRIIAKRTLREFWEEGRYADSPGPLEAWHEEVVKTRWENPQQVKK</sequence>
<dbReference type="AlphaFoldDB" id="A0A3B1ACQ8"/>
<accession>A0A3B1ACQ8</accession>
<gene>
    <name evidence="1" type="ORF">MNBD_GAMMA21-1107</name>
</gene>
<organism evidence="1">
    <name type="scientific">hydrothermal vent metagenome</name>
    <dbReference type="NCBI Taxonomy" id="652676"/>
    <lineage>
        <taxon>unclassified sequences</taxon>
        <taxon>metagenomes</taxon>
        <taxon>ecological metagenomes</taxon>
    </lineage>
</organism>
<evidence type="ECO:0000313" key="1">
    <source>
        <dbReference type="EMBL" id="VAW91584.1"/>
    </source>
</evidence>
<protein>
    <submittedName>
        <fullName evidence="1">Uncharacterized protein</fullName>
    </submittedName>
</protein>
<dbReference type="EMBL" id="UOFR01000012">
    <property type="protein sequence ID" value="VAW91584.1"/>
    <property type="molecule type" value="Genomic_DNA"/>
</dbReference>
<proteinExistence type="predicted"/>
<name>A0A3B1ACQ8_9ZZZZ</name>